<dbReference type="Pfam" id="PF01476">
    <property type="entry name" value="LysM"/>
    <property type="match status" value="3"/>
</dbReference>
<protein>
    <submittedName>
        <fullName evidence="3">LysM peptidoglycan-binding domain-containing protein</fullName>
    </submittedName>
</protein>
<accession>A0A556MQU7</accession>
<dbReference type="AlphaFoldDB" id="A0A556MQU7"/>
<dbReference type="InterPro" id="IPR028082">
    <property type="entry name" value="Peripla_BP_I"/>
</dbReference>
<sequence length="597" mass="66865">MKYFNFHKRCLLLICVLTFSKGIFAQIDSKDWVYEYSNGKKYAVHIAQAGNTLWGIHTTYNVPVEDIVAANPGIEKGVKEGFRYLIPLGGADMKVQSGTIVREHTVEKGETAFSIAKKYNSSVDDLLKYNPGIDKGLKIGQVLKVIIAPNAETVPPKQVEKPAVSVPSVTFTDTVLVYEVKAGETLYTISKRFMVPVNELQKFNNLKSTNIKTGDILRIPLKKENVKQVPIREVKPQEEVRKVDEELIFKSKAKYNIAVLLSFGLNDKSGNSALKNLATEFYMGVELAADSLEKLGFDATIKVIDIPLDSIGIMKVLNTAEMKGMDLIFGPLVPQSADVVGRWCGQQKIRMICPSACNSSLLKSNPYIYASVTTDMTQQEILAKYTIDQFKTAQVVLINPGNSKDQELFDAYRKRFIELSKKNGNIKLIEAKLSDFTTFIRKSGESVVVFPSRDKGNVISFINNLHKAVGKSPNADVTVLGVKEWGGFDDISGYYKTKYKITWASSSDLNYSLPDTQTLLRLYRKKYRADMNKAGAHGFDVFYYFTRTLLMKEEVPGEVINAFNLKTAAPGGGYENQSCFILRHEDYELIRVGVFYE</sequence>
<feature type="chain" id="PRO_5022096936" evidence="1">
    <location>
        <begin position="26"/>
        <end position="597"/>
    </location>
</feature>
<dbReference type="CDD" id="cd06268">
    <property type="entry name" value="PBP1_ABC_transporter_LIVBP-like"/>
    <property type="match status" value="1"/>
</dbReference>
<evidence type="ECO:0000313" key="4">
    <source>
        <dbReference type="Proteomes" id="UP000316008"/>
    </source>
</evidence>
<dbReference type="Gene3D" id="3.40.50.2300">
    <property type="match status" value="2"/>
</dbReference>
<reference evidence="3 4" key="1">
    <citation type="submission" date="2019-07" db="EMBL/GenBank/DDBJ databases">
        <authorList>
            <person name="Huq M.A."/>
        </authorList>
    </citation>
    <scope>NUCLEOTIDE SEQUENCE [LARGE SCALE GENOMIC DNA]</scope>
    <source>
        <strain evidence="3 4">MAH-3</strain>
    </source>
</reference>
<evidence type="ECO:0000256" key="1">
    <source>
        <dbReference type="SAM" id="SignalP"/>
    </source>
</evidence>
<dbReference type="SUPFAM" id="SSF53822">
    <property type="entry name" value="Periplasmic binding protein-like I"/>
    <property type="match status" value="1"/>
</dbReference>
<keyword evidence="1" id="KW-0732">Signal</keyword>
<dbReference type="CDD" id="cd00118">
    <property type="entry name" value="LysM"/>
    <property type="match status" value="3"/>
</dbReference>
<organism evidence="3 4">
    <name type="scientific">Fluviicola chungangensis</name>
    <dbReference type="NCBI Taxonomy" id="2597671"/>
    <lineage>
        <taxon>Bacteria</taxon>
        <taxon>Pseudomonadati</taxon>
        <taxon>Bacteroidota</taxon>
        <taxon>Flavobacteriia</taxon>
        <taxon>Flavobacteriales</taxon>
        <taxon>Crocinitomicaceae</taxon>
        <taxon>Fluviicola</taxon>
    </lineage>
</organism>
<dbReference type="PROSITE" id="PS51782">
    <property type="entry name" value="LYSM"/>
    <property type="match status" value="3"/>
</dbReference>
<feature type="domain" description="LysM" evidence="2">
    <location>
        <begin position="102"/>
        <end position="145"/>
    </location>
</feature>
<feature type="domain" description="LysM" evidence="2">
    <location>
        <begin position="176"/>
        <end position="219"/>
    </location>
</feature>
<dbReference type="RefSeq" id="WP_144333248.1">
    <property type="nucleotide sequence ID" value="NZ_VLPL01000005.1"/>
</dbReference>
<dbReference type="OrthoDB" id="2149800at2"/>
<dbReference type="PANTHER" id="PTHR33734">
    <property type="entry name" value="LYSM DOMAIN-CONTAINING GPI-ANCHORED PROTEIN 2"/>
    <property type="match status" value="1"/>
</dbReference>
<dbReference type="Gene3D" id="3.10.350.10">
    <property type="entry name" value="LysM domain"/>
    <property type="match status" value="3"/>
</dbReference>
<proteinExistence type="predicted"/>
<keyword evidence="4" id="KW-1185">Reference proteome</keyword>
<dbReference type="SMART" id="SM00257">
    <property type="entry name" value="LysM"/>
    <property type="match status" value="3"/>
</dbReference>
<dbReference type="EMBL" id="VLPL01000005">
    <property type="protein sequence ID" value="TSJ42293.1"/>
    <property type="molecule type" value="Genomic_DNA"/>
</dbReference>
<dbReference type="GO" id="GO:0008932">
    <property type="term" value="F:lytic endotransglycosylase activity"/>
    <property type="evidence" value="ECO:0007669"/>
    <property type="project" value="TreeGrafter"/>
</dbReference>
<evidence type="ECO:0000313" key="3">
    <source>
        <dbReference type="EMBL" id="TSJ42293.1"/>
    </source>
</evidence>
<feature type="signal peptide" evidence="1">
    <location>
        <begin position="1"/>
        <end position="25"/>
    </location>
</feature>
<dbReference type="SUPFAM" id="SSF54106">
    <property type="entry name" value="LysM domain"/>
    <property type="match status" value="3"/>
</dbReference>
<gene>
    <name evidence="3" type="ORF">FO442_11025</name>
</gene>
<feature type="domain" description="LysM" evidence="2">
    <location>
        <begin position="43"/>
        <end position="86"/>
    </location>
</feature>
<dbReference type="InterPro" id="IPR018392">
    <property type="entry name" value="LysM"/>
</dbReference>
<dbReference type="InterPro" id="IPR036779">
    <property type="entry name" value="LysM_dom_sf"/>
</dbReference>
<dbReference type="PANTHER" id="PTHR33734:SF22">
    <property type="entry name" value="MEMBRANE-BOUND LYTIC MUREIN TRANSGLYCOSYLASE D"/>
    <property type="match status" value="1"/>
</dbReference>
<comment type="caution">
    <text evidence="3">The sequence shown here is derived from an EMBL/GenBank/DDBJ whole genome shotgun (WGS) entry which is preliminary data.</text>
</comment>
<evidence type="ECO:0000259" key="2">
    <source>
        <dbReference type="PROSITE" id="PS51782"/>
    </source>
</evidence>
<dbReference type="Proteomes" id="UP000316008">
    <property type="component" value="Unassembled WGS sequence"/>
</dbReference>
<name>A0A556MQU7_9FLAO</name>